<accession>A0A518C3B7</accession>
<dbReference type="Proteomes" id="UP000318626">
    <property type="component" value="Chromosome"/>
</dbReference>
<evidence type="ECO:0000313" key="1">
    <source>
        <dbReference type="EMBL" id="QDU73720.1"/>
    </source>
</evidence>
<evidence type="ECO:0000313" key="2">
    <source>
        <dbReference type="Proteomes" id="UP000318626"/>
    </source>
</evidence>
<gene>
    <name evidence="1" type="ORF">Pan97_07190</name>
</gene>
<dbReference type="AlphaFoldDB" id="A0A518C3B7"/>
<dbReference type="KEGG" id="bvo:Pan97_07190"/>
<dbReference type="EMBL" id="CP036289">
    <property type="protein sequence ID" value="QDU73720.1"/>
    <property type="molecule type" value="Genomic_DNA"/>
</dbReference>
<proteinExistence type="predicted"/>
<dbReference type="RefSeq" id="WP_144970759.1">
    <property type="nucleotide sequence ID" value="NZ_CP036289.1"/>
</dbReference>
<name>A0A518C3B7_9BACT</name>
<organism evidence="1 2">
    <name type="scientific">Bremerella volcania</name>
    <dbReference type="NCBI Taxonomy" id="2527984"/>
    <lineage>
        <taxon>Bacteria</taxon>
        <taxon>Pseudomonadati</taxon>
        <taxon>Planctomycetota</taxon>
        <taxon>Planctomycetia</taxon>
        <taxon>Pirellulales</taxon>
        <taxon>Pirellulaceae</taxon>
        <taxon>Bremerella</taxon>
    </lineage>
</organism>
<reference evidence="2" key="1">
    <citation type="submission" date="2019-02" db="EMBL/GenBank/DDBJ databases">
        <title>Deep-cultivation of Planctomycetes and their phenomic and genomic characterization uncovers novel biology.</title>
        <authorList>
            <person name="Wiegand S."/>
            <person name="Jogler M."/>
            <person name="Boedeker C."/>
            <person name="Pinto D."/>
            <person name="Vollmers J."/>
            <person name="Rivas-Marin E."/>
            <person name="Kohn T."/>
            <person name="Peeters S.H."/>
            <person name="Heuer A."/>
            <person name="Rast P."/>
            <person name="Oberbeckmann S."/>
            <person name="Bunk B."/>
            <person name="Jeske O."/>
            <person name="Meyerdierks A."/>
            <person name="Storesund J.E."/>
            <person name="Kallscheuer N."/>
            <person name="Luecker S."/>
            <person name="Lage O.M."/>
            <person name="Pohl T."/>
            <person name="Merkel B.J."/>
            <person name="Hornburger P."/>
            <person name="Mueller R.-W."/>
            <person name="Bruemmer F."/>
            <person name="Labrenz M."/>
            <person name="Spormann A.M."/>
            <person name="Op den Camp H."/>
            <person name="Overmann J."/>
            <person name="Amann R."/>
            <person name="Jetten M.S.M."/>
            <person name="Mascher T."/>
            <person name="Medema M.H."/>
            <person name="Devos D.P."/>
            <person name="Kaster A.-K."/>
            <person name="Ovreas L."/>
            <person name="Rohde M."/>
            <person name="Galperin M.Y."/>
            <person name="Jogler C."/>
        </authorList>
    </citation>
    <scope>NUCLEOTIDE SEQUENCE [LARGE SCALE GENOMIC DNA]</scope>
    <source>
        <strain evidence="2">Pan97</strain>
    </source>
</reference>
<sequence>MLDELRHSKYLPDFTFVSWRFLEFKRFVHGGGGLVLFKTRFLVSAANPVIGQRHHDFILQFASTPHADDQPGPATTRLSNHLFPQFNPVRSAGQLVLHFIWVCVTTLDANAAMKAIVAPIGIPSLRPNAFEFFCAHYVETIEGGITKQPTDDEAIFSPWREP</sequence>
<protein>
    <submittedName>
        <fullName evidence="1">Uncharacterized protein</fullName>
    </submittedName>
</protein>
<keyword evidence="2" id="KW-1185">Reference proteome</keyword>